<organism evidence="1 2">
    <name type="scientific">Roseimicrobium gellanilyticum</name>
    <dbReference type="NCBI Taxonomy" id="748857"/>
    <lineage>
        <taxon>Bacteria</taxon>
        <taxon>Pseudomonadati</taxon>
        <taxon>Verrucomicrobiota</taxon>
        <taxon>Verrucomicrobiia</taxon>
        <taxon>Verrucomicrobiales</taxon>
        <taxon>Verrucomicrobiaceae</taxon>
        <taxon>Roseimicrobium</taxon>
    </lineage>
</organism>
<gene>
    <name evidence="1" type="ORF">DES53_102577</name>
</gene>
<accession>A0A366HR98</accession>
<keyword evidence="2" id="KW-1185">Reference proteome</keyword>
<protein>
    <submittedName>
        <fullName evidence="1">Uncharacterized protein</fullName>
    </submittedName>
</protein>
<dbReference type="AlphaFoldDB" id="A0A366HR98"/>
<evidence type="ECO:0000313" key="1">
    <source>
        <dbReference type="EMBL" id="RBP46191.1"/>
    </source>
</evidence>
<proteinExistence type="predicted"/>
<dbReference type="EMBL" id="QNRR01000002">
    <property type="protein sequence ID" value="RBP46191.1"/>
    <property type="molecule type" value="Genomic_DNA"/>
</dbReference>
<name>A0A366HR98_9BACT</name>
<evidence type="ECO:0000313" key="2">
    <source>
        <dbReference type="Proteomes" id="UP000253426"/>
    </source>
</evidence>
<dbReference type="Proteomes" id="UP000253426">
    <property type="component" value="Unassembled WGS sequence"/>
</dbReference>
<sequence length="91" mass="10423">MKTQLDVRLHSFEVWALALIRNTAAQVGINDPQRDDFDSLEREFAICHPVAWGLLADFANAVWDARFNHNPAAGSEADKAKRRFRVVWDSR</sequence>
<comment type="caution">
    <text evidence="1">The sequence shown here is derived from an EMBL/GenBank/DDBJ whole genome shotgun (WGS) entry which is preliminary data.</text>
</comment>
<reference evidence="1 2" key="1">
    <citation type="submission" date="2018-06" db="EMBL/GenBank/DDBJ databases">
        <title>Genomic Encyclopedia of Type Strains, Phase IV (KMG-IV): sequencing the most valuable type-strain genomes for metagenomic binning, comparative biology and taxonomic classification.</title>
        <authorList>
            <person name="Goeker M."/>
        </authorList>
    </citation>
    <scope>NUCLEOTIDE SEQUENCE [LARGE SCALE GENOMIC DNA]</scope>
    <source>
        <strain evidence="1 2">DSM 25532</strain>
    </source>
</reference>